<evidence type="ECO:0000259" key="8">
    <source>
        <dbReference type="SMART" id="SM00645"/>
    </source>
</evidence>
<comment type="similarity">
    <text evidence="1">Belongs to the peptidase C1 family.</text>
</comment>
<evidence type="ECO:0000313" key="11">
    <source>
        <dbReference type="Proteomes" id="UP001175271"/>
    </source>
</evidence>
<feature type="chain" id="PRO_5041254960" evidence="7">
    <location>
        <begin position="18"/>
        <end position="331"/>
    </location>
</feature>
<keyword evidence="3" id="KW-0378">Hydrolase</keyword>
<feature type="domain" description="Peptidase C1A papain C-terminal" evidence="8">
    <location>
        <begin position="117"/>
        <end position="329"/>
    </location>
</feature>
<keyword evidence="11" id="KW-1185">Reference proteome</keyword>
<evidence type="ECO:0000313" key="10">
    <source>
        <dbReference type="EMBL" id="KAK0424046.1"/>
    </source>
</evidence>
<dbReference type="SUPFAM" id="SSF54001">
    <property type="entry name" value="Cysteine proteinases"/>
    <property type="match status" value="1"/>
</dbReference>
<dbReference type="Gene3D" id="3.90.70.10">
    <property type="entry name" value="Cysteine proteinases"/>
    <property type="match status" value="1"/>
</dbReference>
<evidence type="ECO:0000256" key="3">
    <source>
        <dbReference type="ARBA" id="ARBA00022801"/>
    </source>
</evidence>
<evidence type="ECO:0000256" key="6">
    <source>
        <dbReference type="ARBA" id="ARBA00023157"/>
    </source>
</evidence>
<proteinExistence type="inferred from homology"/>
<keyword evidence="6" id="KW-1015">Disulfide bond</keyword>
<comment type="caution">
    <text evidence="10">The sequence shown here is derived from an EMBL/GenBank/DDBJ whole genome shotgun (WGS) entry which is preliminary data.</text>
</comment>
<organism evidence="10 11">
    <name type="scientific">Steinernema hermaphroditum</name>
    <dbReference type="NCBI Taxonomy" id="289476"/>
    <lineage>
        <taxon>Eukaryota</taxon>
        <taxon>Metazoa</taxon>
        <taxon>Ecdysozoa</taxon>
        <taxon>Nematoda</taxon>
        <taxon>Chromadorea</taxon>
        <taxon>Rhabditida</taxon>
        <taxon>Tylenchina</taxon>
        <taxon>Panagrolaimomorpha</taxon>
        <taxon>Strongyloidoidea</taxon>
        <taxon>Steinernematidae</taxon>
        <taxon>Steinernema</taxon>
    </lineage>
</organism>
<dbReference type="PANTHER" id="PTHR12411">
    <property type="entry name" value="CYSTEINE PROTEASE FAMILY C1-RELATED"/>
    <property type="match status" value="1"/>
</dbReference>
<dbReference type="PROSITE" id="PS00640">
    <property type="entry name" value="THIOL_PROTEASE_ASN"/>
    <property type="match status" value="1"/>
</dbReference>
<feature type="domain" description="Cathepsin propeptide inhibitor" evidence="9">
    <location>
        <begin position="28"/>
        <end position="85"/>
    </location>
</feature>
<dbReference type="InterPro" id="IPR039417">
    <property type="entry name" value="Peptidase_C1A_papain-like"/>
</dbReference>
<evidence type="ECO:0000256" key="4">
    <source>
        <dbReference type="ARBA" id="ARBA00022807"/>
    </source>
</evidence>
<dbReference type="GO" id="GO:0006508">
    <property type="term" value="P:proteolysis"/>
    <property type="evidence" value="ECO:0007669"/>
    <property type="project" value="UniProtKB-KW"/>
</dbReference>
<evidence type="ECO:0000256" key="1">
    <source>
        <dbReference type="ARBA" id="ARBA00008455"/>
    </source>
</evidence>
<keyword evidence="4" id="KW-0788">Thiol protease</keyword>
<dbReference type="InterPro" id="IPR038765">
    <property type="entry name" value="Papain-like_cys_pep_sf"/>
</dbReference>
<dbReference type="PRINTS" id="PR00705">
    <property type="entry name" value="PAPAIN"/>
</dbReference>
<dbReference type="Proteomes" id="UP001175271">
    <property type="component" value="Unassembled WGS sequence"/>
</dbReference>
<dbReference type="FunFam" id="3.90.70.10:FF:000103">
    <property type="entry name" value="Hypothetical LOC496748"/>
    <property type="match status" value="1"/>
</dbReference>
<dbReference type="CDD" id="cd02248">
    <property type="entry name" value="Peptidase_C1A"/>
    <property type="match status" value="1"/>
</dbReference>
<accession>A0AA39II75</accession>
<gene>
    <name evidence="10" type="ORF">QR680_008470</name>
</gene>
<keyword evidence="7" id="KW-0732">Signal</keyword>
<evidence type="ECO:0000256" key="5">
    <source>
        <dbReference type="ARBA" id="ARBA00023145"/>
    </source>
</evidence>
<protein>
    <submittedName>
        <fullName evidence="10">Uncharacterized protein</fullName>
    </submittedName>
</protein>
<dbReference type="Pfam" id="PF08246">
    <property type="entry name" value="Inhibitor_I29"/>
    <property type="match status" value="1"/>
</dbReference>
<dbReference type="InterPro" id="IPR013128">
    <property type="entry name" value="Peptidase_C1A"/>
</dbReference>
<keyword evidence="5" id="KW-0865">Zymogen</keyword>
<dbReference type="AlphaFoldDB" id="A0AA39II75"/>
<evidence type="ECO:0000259" key="9">
    <source>
        <dbReference type="SMART" id="SM00848"/>
    </source>
</evidence>
<dbReference type="InterPro" id="IPR000668">
    <property type="entry name" value="Peptidase_C1A_C"/>
</dbReference>
<evidence type="ECO:0000256" key="7">
    <source>
        <dbReference type="SAM" id="SignalP"/>
    </source>
</evidence>
<dbReference type="SMART" id="SM00848">
    <property type="entry name" value="Inhibitor_I29"/>
    <property type="match status" value="1"/>
</dbReference>
<name>A0AA39II75_9BILA</name>
<sequence>MFFSTSLLLLLPLLSSALRPVSQEFSRWESFVQRHHKVYATPQEEARRFAIFVENLRRAEERTSLEKGSAVFGVDPFADLSRDEFRRTRLMDKTLLAQKKALASKEAPEQAYELGDIPTSFDWRKHHAITAVKNQGGCGSCWAFSTAANIESVFAVKKGKLFSLSEQQIVDCATDQEGCGGGWPIQAMADVKHMGGLEPERDYGYRGVDERCRFNKTEVVVQINDAVSLSKDEQKIAAYLVKHGGVSVAFNAEDSIMGYTSGIVKLSPEACNPETPDHAVLLVGYGTEKGVPFWIVKNSWGADWGENGYFRIFRGANTCGIADNAVSAVVD</sequence>
<dbReference type="SMART" id="SM00645">
    <property type="entry name" value="Pept_C1"/>
    <property type="match status" value="1"/>
</dbReference>
<dbReference type="InterPro" id="IPR025661">
    <property type="entry name" value="Pept_asp_AS"/>
</dbReference>
<evidence type="ECO:0000256" key="2">
    <source>
        <dbReference type="ARBA" id="ARBA00022670"/>
    </source>
</evidence>
<dbReference type="InterPro" id="IPR000169">
    <property type="entry name" value="Pept_cys_AS"/>
</dbReference>
<feature type="signal peptide" evidence="7">
    <location>
        <begin position="1"/>
        <end position="17"/>
    </location>
</feature>
<dbReference type="InterPro" id="IPR013201">
    <property type="entry name" value="Prot_inhib_I29"/>
</dbReference>
<dbReference type="PROSITE" id="PS00139">
    <property type="entry name" value="THIOL_PROTEASE_CYS"/>
    <property type="match status" value="1"/>
</dbReference>
<dbReference type="GO" id="GO:0008234">
    <property type="term" value="F:cysteine-type peptidase activity"/>
    <property type="evidence" value="ECO:0007669"/>
    <property type="project" value="UniProtKB-KW"/>
</dbReference>
<dbReference type="Pfam" id="PF00112">
    <property type="entry name" value="Peptidase_C1"/>
    <property type="match status" value="1"/>
</dbReference>
<keyword evidence="2" id="KW-0645">Protease</keyword>
<reference evidence="10" key="1">
    <citation type="submission" date="2023-06" db="EMBL/GenBank/DDBJ databases">
        <title>Genomic analysis of the entomopathogenic nematode Steinernema hermaphroditum.</title>
        <authorList>
            <person name="Schwarz E.M."/>
            <person name="Heppert J.K."/>
            <person name="Baniya A."/>
            <person name="Schwartz H.T."/>
            <person name="Tan C.-H."/>
            <person name="Antoshechkin I."/>
            <person name="Sternberg P.W."/>
            <person name="Goodrich-Blair H."/>
            <person name="Dillman A.R."/>
        </authorList>
    </citation>
    <scope>NUCLEOTIDE SEQUENCE</scope>
    <source>
        <strain evidence="10">PS9179</strain>
        <tissue evidence="10">Whole animal</tissue>
    </source>
</reference>
<dbReference type="EMBL" id="JAUCMV010000001">
    <property type="protein sequence ID" value="KAK0424046.1"/>
    <property type="molecule type" value="Genomic_DNA"/>
</dbReference>